<dbReference type="Pfam" id="PF07690">
    <property type="entry name" value="MFS_1"/>
    <property type="match status" value="1"/>
</dbReference>
<dbReference type="Proteomes" id="UP001465976">
    <property type="component" value="Unassembled WGS sequence"/>
</dbReference>
<feature type="transmembrane region" description="Helical" evidence="4">
    <location>
        <begin position="116"/>
        <end position="135"/>
    </location>
</feature>
<feature type="region of interest" description="Disordered" evidence="3">
    <location>
        <begin position="1"/>
        <end position="38"/>
    </location>
</feature>
<organism evidence="5 6">
    <name type="scientific">Marasmius crinis-equi</name>
    <dbReference type="NCBI Taxonomy" id="585013"/>
    <lineage>
        <taxon>Eukaryota</taxon>
        <taxon>Fungi</taxon>
        <taxon>Dikarya</taxon>
        <taxon>Basidiomycota</taxon>
        <taxon>Agaricomycotina</taxon>
        <taxon>Agaricomycetes</taxon>
        <taxon>Agaricomycetidae</taxon>
        <taxon>Agaricales</taxon>
        <taxon>Marasmiineae</taxon>
        <taxon>Marasmiaceae</taxon>
        <taxon>Marasmius</taxon>
    </lineage>
</organism>
<name>A0ABR3F1A2_9AGAR</name>
<evidence type="ECO:0000256" key="3">
    <source>
        <dbReference type="SAM" id="MobiDB-lite"/>
    </source>
</evidence>
<evidence type="ECO:0008006" key="7">
    <source>
        <dbReference type="Google" id="ProtNLM"/>
    </source>
</evidence>
<evidence type="ECO:0000313" key="5">
    <source>
        <dbReference type="EMBL" id="KAL0568967.1"/>
    </source>
</evidence>
<accession>A0ABR3F1A2</accession>
<feature type="transmembrane region" description="Helical" evidence="4">
    <location>
        <begin position="308"/>
        <end position="326"/>
    </location>
</feature>
<feature type="transmembrane region" description="Helical" evidence="4">
    <location>
        <begin position="141"/>
        <end position="167"/>
    </location>
</feature>
<protein>
    <recommendedName>
        <fullName evidence="7">MFS general substrate transporter</fullName>
    </recommendedName>
</protein>
<feature type="compositionally biased region" description="Basic and acidic residues" evidence="3">
    <location>
        <begin position="1"/>
        <end position="13"/>
    </location>
</feature>
<keyword evidence="6" id="KW-1185">Reference proteome</keyword>
<comment type="caution">
    <text evidence="5">The sequence shown here is derived from an EMBL/GenBank/DDBJ whole genome shotgun (WGS) entry which is preliminary data.</text>
</comment>
<evidence type="ECO:0000313" key="6">
    <source>
        <dbReference type="Proteomes" id="UP001465976"/>
    </source>
</evidence>
<evidence type="ECO:0000256" key="2">
    <source>
        <dbReference type="ARBA" id="ARBA00006727"/>
    </source>
</evidence>
<dbReference type="PANTHER" id="PTHR11360">
    <property type="entry name" value="MONOCARBOXYLATE TRANSPORTER"/>
    <property type="match status" value="1"/>
</dbReference>
<keyword evidence="4" id="KW-0472">Membrane</keyword>
<dbReference type="Gene3D" id="1.20.1250.20">
    <property type="entry name" value="MFS general substrate transporter like domains"/>
    <property type="match status" value="1"/>
</dbReference>
<comment type="subcellular location">
    <subcellularLocation>
        <location evidence="1">Membrane</location>
        <topology evidence="1">Multi-pass membrane protein</topology>
    </subcellularLocation>
</comment>
<dbReference type="SUPFAM" id="SSF103473">
    <property type="entry name" value="MFS general substrate transporter"/>
    <property type="match status" value="1"/>
</dbReference>
<reference evidence="5 6" key="1">
    <citation type="submission" date="2024-02" db="EMBL/GenBank/DDBJ databases">
        <title>A draft genome for the cacao thread blight pathogen Marasmius crinis-equi.</title>
        <authorList>
            <person name="Cohen S.P."/>
            <person name="Baruah I.K."/>
            <person name="Amoako-Attah I."/>
            <person name="Bukari Y."/>
            <person name="Meinhardt L.W."/>
            <person name="Bailey B.A."/>
        </authorList>
    </citation>
    <scope>NUCLEOTIDE SEQUENCE [LARGE SCALE GENOMIC DNA]</scope>
    <source>
        <strain evidence="5 6">GH-76</strain>
    </source>
</reference>
<dbReference type="InterPro" id="IPR050327">
    <property type="entry name" value="Proton-linked_MCT"/>
</dbReference>
<feature type="transmembrane region" description="Helical" evidence="4">
    <location>
        <begin position="46"/>
        <end position="66"/>
    </location>
</feature>
<feature type="transmembrane region" description="Helical" evidence="4">
    <location>
        <begin position="274"/>
        <end position="296"/>
    </location>
</feature>
<feature type="transmembrane region" description="Helical" evidence="4">
    <location>
        <begin position="333"/>
        <end position="355"/>
    </location>
</feature>
<feature type="transmembrane region" description="Helical" evidence="4">
    <location>
        <begin position="179"/>
        <end position="207"/>
    </location>
</feature>
<keyword evidence="4" id="KW-1133">Transmembrane helix</keyword>
<feature type="transmembrane region" description="Helical" evidence="4">
    <location>
        <begin position="227"/>
        <end position="246"/>
    </location>
</feature>
<dbReference type="InterPro" id="IPR011701">
    <property type="entry name" value="MFS"/>
</dbReference>
<dbReference type="EMBL" id="JBAHYK010001221">
    <property type="protein sequence ID" value="KAL0568967.1"/>
    <property type="molecule type" value="Genomic_DNA"/>
</dbReference>
<comment type="similarity">
    <text evidence="2">Belongs to the major facilitator superfamily. Monocarboxylate porter (TC 2.A.1.13) family.</text>
</comment>
<gene>
    <name evidence="5" type="ORF">V5O48_013010</name>
</gene>
<dbReference type="PANTHER" id="PTHR11360:SF234">
    <property type="entry name" value="MFS-TYPE TRANSPORTER DBAD-RELATED"/>
    <property type="match status" value="1"/>
</dbReference>
<dbReference type="InterPro" id="IPR036259">
    <property type="entry name" value="MFS_trans_sf"/>
</dbReference>
<evidence type="ECO:0000256" key="4">
    <source>
        <dbReference type="SAM" id="Phobius"/>
    </source>
</evidence>
<sequence length="357" mass="39030">MEHDHNIASEDLRLQPSGSKSLNPAPSSTTGEEFDELSVPDGGKDAWLTVLGSWFVLFGTFGYLYAFGVYEDYYTRVYLTNHTPSSIAWIGSFQLMMPFALGVVSGKLFDEGHFHIVQIVGGLFFTFSLFMLSLAKPGQYYQIFLSQGLGMGIGLGLIFVPSVGIMVHHFKKRKGLASGIALSGSSIGSIIFPIMLKLVLFFVYLAATRAQHQVDSNLIPKIGFAQAVRASAYLVLGMTIIGNCLVRTRLPPRKKRRVQTPPPDIKSFLKDPPYMFAILGALLASLGFYFPIIYLQLYSVLHSVDMNLAFYSLAILNGASAVGRVLGNYLADLYGPFNIQVPCTVATGALIWAVLGV</sequence>
<feature type="compositionally biased region" description="Polar residues" evidence="3">
    <location>
        <begin position="16"/>
        <end position="31"/>
    </location>
</feature>
<feature type="transmembrane region" description="Helical" evidence="4">
    <location>
        <begin position="86"/>
        <end position="104"/>
    </location>
</feature>
<evidence type="ECO:0000256" key="1">
    <source>
        <dbReference type="ARBA" id="ARBA00004141"/>
    </source>
</evidence>
<keyword evidence="4" id="KW-0812">Transmembrane</keyword>
<proteinExistence type="inferred from homology"/>